<feature type="domain" description="Integrase catalytic" evidence="1">
    <location>
        <begin position="1"/>
        <end position="94"/>
    </location>
</feature>
<dbReference type="AlphaFoldDB" id="A0A2R8C0B0"/>
<dbReference type="InterPro" id="IPR036397">
    <property type="entry name" value="RNaseH_sf"/>
</dbReference>
<gene>
    <name evidence="2" type="ORF">PAA8504_03700</name>
</gene>
<dbReference type="PANTHER" id="PTHR46889">
    <property type="entry name" value="TRANSPOSASE INSF FOR INSERTION SEQUENCE IS3B-RELATED"/>
    <property type="match status" value="1"/>
</dbReference>
<dbReference type="InterPro" id="IPR050900">
    <property type="entry name" value="Transposase_IS3/IS150/IS904"/>
</dbReference>
<keyword evidence="3" id="KW-1185">Reference proteome</keyword>
<dbReference type="Pfam" id="PF13683">
    <property type="entry name" value="rve_3"/>
    <property type="match status" value="1"/>
</dbReference>
<protein>
    <recommendedName>
        <fullName evidence="1">Integrase catalytic domain-containing protein</fullName>
    </recommendedName>
</protein>
<dbReference type="PANTHER" id="PTHR46889:SF4">
    <property type="entry name" value="TRANSPOSASE INSO FOR INSERTION SEQUENCE ELEMENT IS911B-RELATED"/>
    <property type="match status" value="1"/>
</dbReference>
<dbReference type="InterPro" id="IPR012337">
    <property type="entry name" value="RNaseH-like_sf"/>
</dbReference>
<evidence type="ECO:0000313" key="2">
    <source>
        <dbReference type="EMBL" id="SPJ25848.1"/>
    </source>
</evidence>
<organism evidence="2 3">
    <name type="scientific">Palleronia abyssalis</name>
    <dbReference type="NCBI Taxonomy" id="1501240"/>
    <lineage>
        <taxon>Bacteria</taxon>
        <taxon>Pseudomonadati</taxon>
        <taxon>Pseudomonadota</taxon>
        <taxon>Alphaproteobacteria</taxon>
        <taxon>Rhodobacterales</taxon>
        <taxon>Roseobacteraceae</taxon>
        <taxon>Palleronia</taxon>
    </lineage>
</organism>
<dbReference type="EMBL" id="ONZF01000012">
    <property type="protein sequence ID" value="SPJ25848.1"/>
    <property type="molecule type" value="Genomic_DNA"/>
</dbReference>
<proteinExistence type="predicted"/>
<accession>A0A2R8C0B0</accession>
<evidence type="ECO:0000259" key="1">
    <source>
        <dbReference type="PROSITE" id="PS50994"/>
    </source>
</evidence>
<dbReference type="Gene3D" id="3.30.420.10">
    <property type="entry name" value="Ribonuclease H-like superfamily/Ribonuclease H"/>
    <property type="match status" value="1"/>
</dbReference>
<sequence>MNTDQGCQFTSFAWTDRLHRTGIRISMDGKGRFLDNIFIERLWRTLKYECVYLHAWETGSEAKAGIRKWMTFYNRQRPHSALGDRPPAVVYWQRDDINQPDQQVQKVA</sequence>
<dbReference type="GO" id="GO:0015074">
    <property type="term" value="P:DNA integration"/>
    <property type="evidence" value="ECO:0007669"/>
    <property type="project" value="InterPro"/>
</dbReference>
<dbReference type="OrthoDB" id="9814072at2"/>
<name>A0A2R8C0B0_9RHOB</name>
<dbReference type="GO" id="GO:0003676">
    <property type="term" value="F:nucleic acid binding"/>
    <property type="evidence" value="ECO:0007669"/>
    <property type="project" value="InterPro"/>
</dbReference>
<dbReference type="SUPFAM" id="SSF53098">
    <property type="entry name" value="Ribonuclease H-like"/>
    <property type="match status" value="1"/>
</dbReference>
<dbReference type="Proteomes" id="UP000244912">
    <property type="component" value="Unassembled WGS sequence"/>
</dbReference>
<evidence type="ECO:0000313" key="3">
    <source>
        <dbReference type="Proteomes" id="UP000244912"/>
    </source>
</evidence>
<dbReference type="PROSITE" id="PS50994">
    <property type="entry name" value="INTEGRASE"/>
    <property type="match status" value="1"/>
</dbReference>
<reference evidence="2 3" key="1">
    <citation type="submission" date="2018-03" db="EMBL/GenBank/DDBJ databases">
        <authorList>
            <person name="Keele B.F."/>
        </authorList>
    </citation>
    <scope>NUCLEOTIDE SEQUENCE [LARGE SCALE GENOMIC DNA]</scope>
    <source>
        <strain evidence="2 3">CECT 8504</strain>
    </source>
</reference>
<dbReference type="InterPro" id="IPR001584">
    <property type="entry name" value="Integrase_cat-core"/>
</dbReference>